<dbReference type="AlphaFoldDB" id="A0A379SLU0"/>
<evidence type="ECO:0000313" key="3">
    <source>
        <dbReference type="Proteomes" id="UP000255443"/>
    </source>
</evidence>
<evidence type="ECO:0000256" key="1">
    <source>
        <dbReference type="SAM" id="MobiDB-lite"/>
    </source>
</evidence>
<dbReference type="Proteomes" id="UP000255443">
    <property type="component" value="Unassembled WGS sequence"/>
</dbReference>
<feature type="region of interest" description="Disordered" evidence="1">
    <location>
        <begin position="159"/>
        <end position="182"/>
    </location>
</feature>
<organism evidence="2 3">
    <name type="scientific">Salmonella enterica subsp. arizonae</name>
    <dbReference type="NCBI Taxonomy" id="59203"/>
    <lineage>
        <taxon>Bacteria</taxon>
        <taxon>Pseudomonadati</taxon>
        <taxon>Pseudomonadota</taxon>
        <taxon>Gammaproteobacteria</taxon>
        <taxon>Enterobacterales</taxon>
        <taxon>Enterobacteriaceae</taxon>
        <taxon>Salmonella</taxon>
    </lineage>
</organism>
<accession>A0A379SLU0</accession>
<name>A0A379SLU0_SALER</name>
<protein>
    <submittedName>
        <fullName evidence="2">Uncharacterized protein</fullName>
    </submittedName>
</protein>
<dbReference type="EMBL" id="UGXC01000002">
    <property type="protein sequence ID" value="SUG30367.1"/>
    <property type="molecule type" value="Genomic_DNA"/>
</dbReference>
<sequence length="182" mass="20472">MFRPIPAKAPNCTSGSPRTVFNVICTDTPMAGQRHFKTAAQTGAVNSGDDRNRQRLDLRHKLLSLTRQRFRFLRALAAAYHVDIGASNKVICFGRDKKQRPATLYFRGSASRMAARLRGKLRFQGYLPFPLGHPIETTATLSRRTLSVKADVVIIPASRTISRRQDRQPHRPLPGQNRRPDA</sequence>
<evidence type="ECO:0000313" key="2">
    <source>
        <dbReference type="EMBL" id="SUG30367.1"/>
    </source>
</evidence>
<gene>
    <name evidence="2" type="ORF">NCTC7303_02578</name>
</gene>
<proteinExistence type="predicted"/>
<reference evidence="2 3" key="1">
    <citation type="submission" date="2018-06" db="EMBL/GenBank/DDBJ databases">
        <authorList>
            <consortium name="Pathogen Informatics"/>
            <person name="Doyle S."/>
        </authorList>
    </citation>
    <scope>NUCLEOTIDE SEQUENCE [LARGE SCALE GENOMIC DNA]</scope>
    <source>
        <strain evidence="2 3">NCTC7303</strain>
    </source>
</reference>